<accession>A0A169QL17</accession>
<evidence type="ECO:0000313" key="2">
    <source>
        <dbReference type="EMBL" id="BAU89063.1"/>
    </source>
</evidence>
<organism evidence="2 3">
    <name type="scientific">Methylorubrum populi</name>
    <dbReference type="NCBI Taxonomy" id="223967"/>
    <lineage>
        <taxon>Bacteria</taxon>
        <taxon>Pseudomonadati</taxon>
        <taxon>Pseudomonadota</taxon>
        <taxon>Alphaproteobacteria</taxon>
        <taxon>Hyphomicrobiales</taxon>
        <taxon>Methylobacteriaceae</taxon>
        <taxon>Methylorubrum</taxon>
    </lineage>
</organism>
<dbReference type="EMBL" id="AP014809">
    <property type="protein sequence ID" value="BAU89063.1"/>
    <property type="molecule type" value="Genomic_DNA"/>
</dbReference>
<dbReference type="Proteomes" id="UP000218288">
    <property type="component" value="Chromosome"/>
</dbReference>
<sequence length="325" mass="33710">MPRKPKANPVTRSPKAANLDRERKGALANLRTMRGTGQKNLLLGCKIRDVREFIDTPAMGCGIAALIEDVLRDPRKRASVLERGETIYAGIRGAQPLAAGETLLLVDPTKAARVAMALAGAGLKPAPRHAGWAGFRGPVTADAARSLLDDLGIGAGAYRLHEIDAYAPPASDEDAAGPETVSIPEVVETGEVFVDQPSLVGAASDGATVGNGDEDDMSADAASCPAAEDADPVFPLDTPSLTIPDPGEVAVEDEPALDQADTPVRTAAMGVATGGDGRPGRPFGVSEQVLNRILYPASTNPVSVEPDGLPLSSERGEERKPAHIP</sequence>
<evidence type="ECO:0000256" key="1">
    <source>
        <dbReference type="SAM" id="MobiDB-lite"/>
    </source>
</evidence>
<dbReference type="RefSeq" id="WP_096483521.1">
    <property type="nucleotide sequence ID" value="NZ_AP014809.1"/>
</dbReference>
<feature type="compositionally biased region" description="Basic and acidic residues" evidence="1">
    <location>
        <begin position="314"/>
        <end position="325"/>
    </location>
</feature>
<evidence type="ECO:0000313" key="3">
    <source>
        <dbReference type="Proteomes" id="UP000218288"/>
    </source>
</evidence>
<proteinExistence type="predicted"/>
<protein>
    <submittedName>
        <fullName evidence="2">Uncharacterized protein</fullName>
    </submittedName>
</protein>
<gene>
    <name evidence="2" type="ORF">MPPM_0458</name>
</gene>
<dbReference type="AlphaFoldDB" id="A0A169QL17"/>
<feature type="region of interest" description="Disordered" evidence="1">
    <location>
        <begin position="297"/>
        <end position="325"/>
    </location>
</feature>
<reference evidence="2 3" key="1">
    <citation type="journal article" date="2016" name="Genome Announc.">
        <title>Complete Genome Sequence of Methylobacterium populi P-1M, Isolated from Pink-Pigmented Household Biofilm.</title>
        <authorList>
            <person name="Morohoshi T."/>
            <person name="Ikeda T."/>
        </authorList>
    </citation>
    <scope>NUCLEOTIDE SEQUENCE [LARGE SCALE GENOMIC DNA]</scope>
    <source>
        <strain evidence="2 3">P-1M</strain>
    </source>
</reference>
<name>A0A169QL17_9HYPH</name>